<comment type="caution">
    <text evidence="2">The sequence shown here is derived from an EMBL/GenBank/DDBJ whole genome shotgun (WGS) entry which is preliminary data.</text>
</comment>
<proteinExistence type="predicted"/>
<sequence>MLASEARFTSGPTMQGFNYMLGFTTLNKFGNYIGANVRVTAISYPNWLASRAWRYQTSIKVYRLRRSSSDNPVVEEQRRAPPPGPYVGCALVIPGVQFLPLVSCGDATASAPRPSNSAPSTPRSPPRDRILASAPDRRYDNSNTKLITNTSPARPNRAFTVNEEHTKQTQYHRIRTHIHLKKRSVFIR</sequence>
<dbReference type="AlphaFoldDB" id="A0A4C1SBI3"/>
<accession>A0A4C1SBI3</accession>
<feature type="compositionally biased region" description="Polar residues" evidence="1">
    <location>
        <begin position="141"/>
        <end position="153"/>
    </location>
</feature>
<reference evidence="2 3" key="1">
    <citation type="journal article" date="2019" name="Commun. Biol.">
        <title>The bagworm genome reveals a unique fibroin gene that provides high tensile strength.</title>
        <authorList>
            <person name="Kono N."/>
            <person name="Nakamura H."/>
            <person name="Ohtoshi R."/>
            <person name="Tomita M."/>
            <person name="Numata K."/>
            <person name="Arakawa K."/>
        </authorList>
    </citation>
    <scope>NUCLEOTIDE SEQUENCE [LARGE SCALE GENOMIC DNA]</scope>
</reference>
<organism evidence="2 3">
    <name type="scientific">Eumeta variegata</name>
    <name type="common">Bagworm moth</name>
    <name type="synonym">Eumeta japonica</name>
    <dbReference type="NCBI Taxonomy" id="151549"/>
    <lineage>
        <taxon>Eukaryota</taxon>
        <taxon>Metazoa</taxon>
        <taxon>Ecdysozoa</taxon>
        <taxon>Arthropoda</taxon>
        <taxon>Hexapoda</taxon>
        <taxon>Insecta</taxon>
        <taxon>Pterygota</taxon>
        <taxon>Neoptera</taxon>
        <taxon>Endopterygota</taxon>
        <taxon>Lepidoptera</taxon>
        <taxon>Glossata</taxon>
        <taxon>Ditrysia</taxon>
        <taxon>Tineoidea</taxon>
        <taxon>Psychidae</taxon>
        <taxon>Oiketicinae</taxon>
        <taxon>Eumeta</taxon>
    </lineage>
</organism>
<evidence type="ECO:0000256" key="1">
    <source>
        <dbReference type="SAM" id="MobiDB-lite"/>
    </source>
</evidence>
<name>A0A4C1SBI3_EUMVA</name>
<gene>
    <name evidence="2" type="ORF">EVAR_656_1</name>
</gene>
<feature type="region of interest" description="Disordered" evidence="1">
    <location>
        <begin position="109"/>
        <end position="154"/>
    </location>
</feature>
<feature type="compositionally biased region" description="Basic and acidic residues" evidence="1">
    <location>
        <begin position="125"/>
        <end position="140"/>
    </location>
</feature>
<keyword evidence="3" id="KW-1185">Reference proteome</keyword>
<evidence type="ECO:0000313" key="2">
    <source>
        <dbReference type="EMBL" id="GBO99464.1"/>
    </source>
</evidence>
<protein>
    <submittedName>
        <fullName evidence="2">Uncharacterized protein</fullName>
    </submittedName>
</protein>
<feature type="compositionally biased region" description="Low complexity" evidence="1">
    <location>
        <begin position="109"/>
        <end position="121"/>
    </location>
</feature>
<dbReference type="EMBL" id="BGZK01000003">
    <property type="protein sequence ID" value="GBO99464.1"/>
    <property type="molecule type" value="Genomic_DNA"/>
</dbReference>
<evidence type="ECO:0000313" key="3">
    <source>
        <dbReference type="Proteomes" id="UP000299102"/>
    </source>
</evidence>
<dbReference type="Proteomes" id="UP000299102">
    <property type="component" value="Unassembled WGS sequence"/>
</dbReference>